<dbReference type="AlphaFoldDB" id="A0A0V8QCD2"/>
<feature type="transmembrane region" description="Helical" evidence="2">
    <location>
        <begin position="59"/>
        <end position="78"/>
    </location>
</feature>
<keyword evidence="5" id="KW-1185">Reference proteome</keyword>
<keyword evidence="2" id="KW-0812">Transmembrane</keyword>
<feature type="region of interest" description="Disordered" evidence="1">
    <location>
        <begin position="325"/>
        <end position="379"/>
    </location>
</feature>
<dbReference type="RefSeq" id="WP_058353516.1">
    <property type="nucleotide sequence ID" value="NZ_CABMMD010000179.1"/>
</dbReference>
<dbReference type="Pfam" id="PF04205">
    <property type="entry name" value="FMN_bind"/>
    <property type="match status" value="1"/>
</dbReference>
<sequence>MSFAICLMLVTAVCFTSDRFIKKNANLLYGISALISVLVIVSTALRLSNQFPQWFRIGVWNPLAWGTFSTAIFAVVMFTGAFRQGSPAIKKLMPIRRELSIIASILTLGHNFSAGQIYFVLLFTEPSKLTGNQLFAAICSLVMLGIMIPLFVTSFPGIRRKMSAKSWKRLQRSAYVFYGLIYVHVLLLNLPKARSGQMNSGINIGIFSVVFLVYGAMRLQKLLCKRWEKLKYIPAAVAVLLALVVGRISIPQQNRVRVMEASTVARAMEEEVVEEDRNRKQEPEIEKIEEDKKEEKKIEKKKKPAKKESFLKKEEEKDKLKEVIETSTEEKAAPPVEKEKKAPEKKIQEKQKDKKEKDKEQEKEEQRKETDTVDLKKEITEPVQPKYKYKNGSFSGSGEGFGGTITVNVTIKDDAITEIKVISHKDDEPFWSEGATIIDRILSSQSTNVDTVSGATFSSGGIKEAVSAALSSAKNE</sequence>
<feature type="transmembrane region" description="Helical" evidence="2">
    <location>
        <begin position="173"/>
        <end position="190"/>
    </location>
</feature>
<dbReference type="Proteomes" id="UP000054874">
    <property type="component" value="Unassembled WGS sequence"/>
</dbReference>
<feature type="transmembrane region" description="Helical" evidence="2">
    <location>
        <begin position="202"/>
        <end position="220"/>
    </location>
</feature>
<keyword evidence="2" id="KW-0472">Membrane</keyword>
<feature type="transmembrane region" description="Helical" evidence="2">
    <location>
        <begin position="133"/>
        <end position="152"/>
    </location>
</feature>
<gene>
    <name evidence="4" type="ORF">ASU35_13540</name>
</gene>
<evidence type="ECO:0000256" key="1">
    <source>
        <dbReference type="SAM" id="MobiDB-lite"/>
    </source>
</evidence>
<dbReference type="Gene3D" id="3.90.1010.20">
    <property type="match status" value="1"/>
</dbReference>
<dbReference type="SMART" id="SM00900">
    <property type="entry name" value="FMN_bind"/>
    <property type="match status" value="1"/>
</dbReference>
<organism evidence="4 5">
    <name type="scientific">Acetivibrio ethanolgignens</name>
    <dbReference type="NCBI Taxonomy" id="290052"/>
    <lineage>
        <taxon>Bacteria</taxon>
        <taxon>Bacillati</taxon>
        <taxon>Bacillota</taxon>
        <taxon>Clostridia</taxon>
        <taxon>Eubacteriales</taxon>
        <taxon>Oscillospiraceae</taxon>
        <taxon>Acetivibrio</taxon>
    </lineage>
</organism>
<dbReference type="GO" id="GO:0016020">
    <property type="term" value="C:membrane"/>
    <property type="evidence" value="ECO:0007669"/>
    <property type="project" value="InterPro"/>
</dbReference>
<feature type="transmembrane region" description="Helical" evidence="2">
    <location>
        <begin position="27"/>
        <end position="47"/>
    </location>
</feature>
<accession>A0A0V8QCD2</accession>
<keyword evidence="2" id="KW-1133">Transmembrane helix</keyword>
<feature type="transmembrane region" description="Helical" evidence="2">
    <location>
        <begin position="232"/>
        <end position="250"/>
    </location>
</feature>
<feature type="compositionally biased region" description="Basic and acidic residues" evidence="1">
    <location>
        <begin position="275"/>
        <end position="298"/>
    </location>
</feature>
<evidence type="ECO:0000313" key="5">
    <source>
        <dbReference type="Proteomes" id="UP000054874"/>
    </source>
</evidence>
<comment type="caution">
    <text evidence="4">The sequence shown here is derived from an EMBL/GenBank/DDBJ whole genome shotgun (WGS) entry which is preliminary data.</text>
</comment>
<feature type="transmembrane region" description="Helical" evidence="2">
    <location>
        <begin position="99"/>
        <end position="121"/>
    </location>
</feature>
<evidence type="ECO:0000313" key="4">
    <source>
        <dbReference type="EMBL" id="KSV58241.1"/>
    </source>
</evidence>
<protein>
    <recommendedName>
        <fullName evidence="3">FMN-binding domain-containing protein</fullName>
    </recommendedName>
</protein>
<reference evidence="4 5" key="1">
    <citation type="submission" date="2015-11" db="EMBL/GenBank/DDBJ databases">
        <title>Butyribacter intestini gen. nov., sp. nov., a butyric acid-producing bacterium of the family Lachnospiraceae isolated from the human faeces.</title>
        <authorList>
            <person name="Zou Y."/>
            <person name="Xue W."/>
            <person name="Luo G."/>
            <person name="Lv M."/>
        </authorList>
    </citation>
    <scope>NUCLEOTIDE SEQUENCE [LARGE SCALE GENOMIC DNA]</scope>
    <source>
        <strain evidence="4 5">ACET-33324</strain>
    </source>
</reference>
<dbReference type="GO" id="GO:0010181">
    <property type="term" value="F:FMN binding"/>
    <property type="evidence" value="ECO:0007669"/>
    <property type="project" value="InterPro"/>
</dbReference>
<dbReference type="OrthoDB" id="3174396at2"/>
<feature type="domain" description="FMN-binding" evidence="3">
    <location>
        <begin position="400"/>
        <end position="473"/>
    </location>
</feature>
<dbReference type="STRING" id="290052.ASU35_13540"/>
<dbReference type="InterPro" id="IPR007329">
    <property type="entry name" value="FMN-bd"/>
</dbReference>
<feature type="region of interest" description="Disordered" evidence="1">
    <location>
        <begin position="269"/>
        <end position="306"/>
    </location>
</feature>
<dbReference type="EMBL" id="LNAM01000179">
    <property type="protein sequence ID" value="KSV58241.1"/>
    <property type="molecule type" value="Genomic_DNA"/>
</dbReference>
<evidence type="ECO:0000256" key="2">
    <source>
        <dbReference type="SAM" id="Phobius"/>
    </source>
</evidence>
<name>A0A0V8QCD2_9FIRM</name>
<proteinExistence type="predicted"/>
<evidence type="ECO:0000259" key="3">
    <source>
        <dbReference type="SMART" id="SM00900"/>
    </source>
</evidence>